<feature type="binding site" evidence="11">
    <location>
        <position position="278"/>
    </location>
    <ligand>
        <name>acetyl-CoA</name>
        <dbReference type="ChEBI" id="CHEBI:57288"/>
    </ligand>
</feature>
<gene>
    <name evidence="11" type="primary">glcB</name>
    <name evidence="19" type="ORF">D8S82_26200</name>
</gene>
<dbReference type="InterPro" id="IPR048357">
    <property type="entry name" value="MSG_insertion"/>
</dbReference>
<evidence type="ECO:0000313" key="19">
    <source>
        <dbReference type="EMBL" id="TQR83576.1"/>
    </source>
</evidence>
<feature type="domain" description="Malate synthase TIM barrel" evidence="15">
    <location>
        <begin position="340"/>
        <end position="584"/>
    </location>
</feature>
<dbReference type="Pfam" id="PF20659">
    <property type="entry name" value="MS_C"/>
    <property type="match status" value="1"/>
</dbReference>
<dbReference type="AlphaFoldDB" id="A0A544VUA8"/>
<dbReference type="EMBL" id="VIFX01000042">
    <property type="protein sequence ID" value="TQR83576.1"/>
    <property type="molecule type" value="Genomic_DNA"/>
</dbReference>
<keyword evidence="4 11" id="KW-0816">Tricarboxylic acid cycle</keyword>
<feature type="active site" description="Proton donor" evidence="11 13">
    <location>
        <position position="637"/>
    </location>
</feature>
<evidence type="ECO:0000256" key="6">
    <source>
        <dbReference type="ARBA" id="ARBA00022723"/>
    </source>
</evidence>
<comment type="function">
    <text evidence="10 11">Involved in the glycolate utilization. Catalyzes the condensation and subsequent hydrolysis of acetyl-coenzyme A (acetyl-CoA) and glyoxylate to form malate and CoA.</text>
</comment>
<dbReference type="GO" id="GO:0009986">
    <property type="term" value="C:cell surface"/>
    <property type="evidence" value="ECO:0007669"/>
    <property type="project" value="UniProtKB-ARBA"/>
</dbReference>
<dbReference type="NCBIfam" id="TIGR01345">
    <property type="entry name" value="malate_syn_G"/>
    <property type="match status" value="1"/>
</dbReference>
<evidence type="ECO:0000256" key="1">
    <source>
        <dbReference type="ARBA" id="ARBA00001946"/>
    </source>
</evidence>
<dbReference type="GO" id="GO:0006097">
    <property type="term" value="P:glyoxylate cycle"/>
    <property type="evidence" value="ECO:0007669"/>
    <property type="project" value="UniProtKB-UniRule"/>
</dbReference>
<feature type="binding site" evidence="11">
    <location>
        <position position="315"/>
    </location>
    <ligand>
        <name>acetyl-CoA</name>
        <dbReference type="ChEBI" id="CHEBI:57288"/>
    </ligand>
</feature>
<evidence type="ECO:0000259" key="18">
    <source>
        <dbReference type="Pfam" id="PF20659"/>
    </source>
</evidence>
<feature type="active site" description="Proton acceptor" evidence="11 13">
    <location>
        <position position="343"/>
    </location>
</feature>
<feature type="binding site" evidence="11">
    <location>
        <position position="466"/>
    </location>
    <ligand>
        <name>Mg(2+)</name>
        <dbReference type="ChEBI" id="CHEBI:18420"/>
    </ligand>
</feature>
<dbReference type="PANTHER" id="PTHR42739">
    <property type="entry name" value="MALATE SYNTHASE G"/>
    <property type="match status" value="1"/>
</dbReference>
<keyword evidence="3 11" id="KW-0963">Cytoplasm</keyword>
<feature type="domain" description="Malate synthase G alpha-beta insertion" evidence="17">
    <location>
        <begin position="161"/>
        <end position="237"/>
    </location>
</feature>
<comment type="similarity">
    <text evidence="11 14">Belongs to the malate synthase family. GlcB subfamily.</text>
</comment>
<dbReference type="InterPro" id="IPR048356">
    <property type="entry name" value="MS_N"/>
</dbReference>
<dbReference type="UniPathway" id="UPA00703">
    <property type="reaction ID" value="UER00720"/>
</dbReference>
<dbReference type="CDD" id="cd00728">
    <property type="entry name" value="malate_synt_G"/>
    <property type="match status" value="1"/>
</dbReference>
<dbReference type="GO" id="GO:0000287">
    <property type="term" value="F:magnesium ion binding"/>
    <property type="evidence" value="ECO:0007669"/>
    <property type="project" value="TreeGrafter"/>
</dbReference>
<evidence type="ECO:0000256" key="7">
    <source>
        <dbReference type="ARBA" id="ARBA00022842"/>
    </source>
</evidence>
<dbReference type="InterPro" id="IPR011076">
    <property type="entry name" value="Malate_synth_sf"/>
</dbReference>
<feature type="binding site" evidence="11">
    <location>
        <position position="547"/>
    </location>
    <ligand>
        <name>acetyl-CoA</name>
        <dbReference type="ChEBI" id="CHEBI:57288"/>
    </ligand>
</feature>
<dbReference type="InterPro" id="IPR046363">
    <property type="entry name" value="MS_N_TIM-barrel_dom"/>
</dbReference>
<dbReference type="Pfam" id="PF01274">
    <property type="entry name" value="MS_TIM-barrel"/>
    <property type="match status" value="1"/>
</dbReference>
<evidence type="ECO:0000256" key="14">
    <source>
        <dbReference type="RuleBase" id="RU003572"/>
    </source>
</evidence>
<keyword evidence="20" id="KW-1185">Reference proteome</keyword>
<feature type="domain" description="Malate synthase C-terminal" evidence="18">
    <location>
        <begin position="597"/>
        <end position="680"/>
    </location>
</feature>
<feature type="binding site" evidence="11">
    <location>
        <position position="343"/>
    </location>
    <ligand>
        <name>glyoxylate</name>
        <dbReference type="ChEBI" id="CHEBI:36655"/>
    </ligand>
</feature>
<name>A0A544VUA8_9MYCO</name>
<sequence>MTDRVTVGNLRVARVLHDFITNEALPGTGVDPDSFWAGVDKVVADLAPVNQDLLARRDELQAQIDKWHRQRVIGPFDAAEYQAFLTEIGYLQPEPEDFTITTSGVDDEITSTAGPQLVVPILNARFALNASNARWGSLYDALYGTDVIPEADGAEKGSGGYNQVRGDKVIAYARKFLDESVPLASGSWADATGFTIDDGQLLVTVGDDLAVGLANPDEFAGYTGELGSPQWSILLVHHGLHIEILIDPDSPVGSTDKAGVKDVVLESAVTTIMDFEDSVAAVDADDKVLGYRNWLGLNRGDLTEEVSKGGKSFTRVLSEDRTFTAPDGQSELTLPGRSLLFVRNVGHLMTNDAIVFEDGTEVPEGIQDALFTGLIAVHGLKADENNGPLLNSRTGSIYIVKPKMHGPDEVAFTCELFSRVEDVLGLPQATMKVGIMDEERRTTLNLKACIKAAADRVVFINTGFLDRTGDEIHTSMEAGPMVRKGTMKSQPWIKAYEDQNVDVGLAAGLSGKAQIGKGMWAMTELMADMVEQKIGQPKAGATTAWVPSPTGATLHAMHYHQVDVFEVQKELAGKKRTTLDELLTIPLSKELAWAPEEIREEVDNNCQSILGYVVRWVDAGVGCSKVPDIHDVALMEDRATLRISSQLLANWLRHGVITEEDVKASLRRMAVVVDEQNANDSSYLPMAPDPEASIAFEAAQELILSGAAQPNGYTEPILHRRRREFKARHANQ</sequence>
<feature type="binding site" evidence="11">
    <location>
        <position position="118"/>
    </location>
    <ligand>
        <name>acetyl-CoA</name>
        <dbReference type="ChEBI" id="CHEBI:57288"/>
    </ligand>
</feature>
<evidence type="ECO:0000256" key="9">
    <source>
        <dbReference type="ARBA" id="ARBA00047918"/>
    </source>
</evidence>
<evidence type="ECO:0000256" key="11">
    <source>
        <dbReference type="HAMAP-Rule" id="MF_00641"/>
    </source>
</evidence>
<evidence type="ECO:0000256" key="4">
    <source>
        <dbReference type="ARBA" id="ARBA00022532"/>
    </source>
</evidence>
<evidence type="ECO:0000256" key="2">
    <source>
        <dbReference type="ARBA" id="ARBA00022435"/>
    </source>
</evidence>
<dbReference type="Pfam" id="PF20658">
    <property type="entry name" value="MSG_insertion"/>
    <property type="match status" value="1"/>
</dbReference>
<dbReference type="GO" id="GO:0004474">
    <property type="term" value="F:malate synthase activity"/>
    <property type="evidence" value="ECO:0007669"/>
    <property type="project" value="UniProtKB-UniRule"/>
</dbReference>
<dbReference type="Proteomes" id="UP000315759">
    <property type="component" value="Unassembled WGS sequence"/>
</dbReference>
<keyword evidence="2 11" id="KW-0329">Glyoxylate bypass</keyword>
<dbReference type="PANTHER" id="PTHR42739:SF1">
    <property type="entry name" value="MALATE SYNTHASE G"/>
    <property type="match status" value="1"/>
</dbReference>
<comment type="catalytic activity">
    <reaction evidence="9 11 14">
        <text>glyoxylate + acetyl-CoA + H2O = (S)-malate + CoA + H(+)</text>
        <dbReference type="Rhea" id="RHEA:18181"/>
        <dbReference type="ChEBI" id="CHEBI:15377"/>
        <dbReference type="ChEBI" id="CHEBI:15378"/>
        <dbReference type="ChEBI" id="CHEBI:15589"/>
        <dbReference type="ChEBI" id="CHEBI:36655"/>
        <dbReference type="ChEBI" id="CHEBI:57287"/>
        <dbReference type="ChEBI" id="CHEBI:57288"/>
        <dbReference type="EC" id="2.3.3.9"/>
    </reaction>
</comment>
<dbReference type="InterPro" id="IPR048355">
    <property type="entry name" value="MS_C"/>
</dbReference>
<feature type="binding site" evidence="11">
    <location>
        <position position="438"/>
    </location>
    <ligand>
        <name>glyoxylate</name>
        <dbReference type="ChEBI" id="CHEBI:36655"/>
    </ligand>
</feature>
<dbReference type="HAMAP" id="MF_00641">
    <property type="entry name" value="Malate_synth_G"/>
    <property type="match status" value="1"/>
</dbReference>
<dbReference type="InterPro" id="IPR006253">
    <property type="entry name" value="Malate_synthG"/>
</dbReference>
<evidence type="ECO:0000256" key="13">
    <source>
        <dbReference type="PIRSR" id="PIRSR601465-50"/>
    </source>
</evidence>
<feature type="domain" description="Malate synthase N-terminal" evidence="16">
    <location>
        <begin position="17"/>
        <end position="76"/>
    </location>
</feature>
<accession>A0A544VUA8</accession>
<evidence type="ECO:0000256" key="5">
    <source>
        <dbReference type="ARBA" id="ARBA00022679"/>
    </source>
</evidence>
<keyword evidence="8 11" id="KW-0558">Oxidation</keyword>
<evidence type="ECO:0000256" key="8">
    <source>
        <dbReference type="ARBA" id="ARBA00023097"/>
    </source>
</evidence>
<protein>
    <recommendedName>
        <fullName evidence="11 12">Malate synthase G</fullName>
        <ecNumber evidence="11 12">2.3.3.9</ecNumber>
    </recommendedName>
</protein>
<dbReference type="FunFam" id="3.20.20.360:FF:000002">
    <property type="entry name" value="Malate synthase G"/>
    <property type="match status" value="1"/>
</dbReference>
<evidence type="ECO:0000313" key="20">
    <source>
        <dbReference type="Proteomes" id="UP000315759"/>
    </source>
</evidence>
<evidence type="ECO:0000259" key="15">
    <source>
        <dbReference type="Pfam" id="PF01274"/>
    </source>
</evidence>
<reference evidence="19 20" key="1">
    <citation type="submission" date="2018-10" db="EMBL/GenBank/DDBJ databases">
        <title>Draft genome of Mycobacterium hodleri strain B.</title>
        <authorList>
            <person name="Amande T.J."/>
            <person name="Mcgenity T.J."/>
        </authorList>
    </citation>
    <scope>NUCLEOTIDE SEQUENCE [LARGE SCALE GENOMIC DNA]</scope>
    <source>
        <strain evidence="19 20">B</strain>
    </source>
</reference>
<feature type="binding site" evidence="11">
    <location>
        <position position="438"/>
    </location>
    <ligand>
        <name>Mg(2+)</name>
        <dbReference type="ChEBI" id="CHEBI:18420"/>
    </ligand>
</feature>
<dbReference type="SUPFAM" id="SSF51645">
    <property type="entry name" value="Malate synthase G"/>
    <property type="match status" value="1"/>
</dbReference>
<comment type="subcellular location">
    <subcellularLocation>
        <location evidence="11 14">Cytoplasm</location>
    </subcellularLocation>
</comment>
<evidence type="ECO:0000256" key="12">
    <source>
        <dbReference type="NCBIfam" id="TIGR01345"/>
    </source>
</evidence>
<comment type="pathway">
    <text evidence="11 14">Carbohydrate metabolism; glyoxylate cycle; (S)-malate from isocitrate: step 2/2.</text>
</comment>
<dbReference type="Gene3D" id="3.20.20.360">
    <property type="entry name" value="Malate synthase, domain 3"/>
    <property type="match status" value="2"/>
</dbReference>
<evidence type="ECO:0000256" key="10">
    <source>
        <dbReference type="ARBA" id="ARBA00054368"/>
    </source>
</evidence>
<dbReference type="Pfam" id="PF20656">
    <property type="entry name" value="MS_N"/>
    <property type="match status" value="1"/>
</dbReference>
<dbReference type="NCBIfam" id="NF002825">
    <property type="entry name" value="PRK02999.1"/>
    <property type="match status" value="1"/>
</dbReference>
<evidence type="ECO:0000259" key="17">
    <source>
        <dbReference type="Pfam" id="PF20658"/>
    </source>
</evidence>
<proteinExistence type="inferred from homology"/>
<feature type="binding site" evidence="11">
    <location>
        <begin position="125"/>
        <end position="126"/>
    </location>
    <ligand>
        <name>acetyl-CoA</name>
        <dbReference type="ChEBI" id="CHEBI:57288"/>
    </ligand>
</feature>
<dbReference type="InterPro" id="IPR001465">
    <property type="entry name" value="Malate_synthase_TIM"/>
</dbReference>
<comment type="subunit">
    <text evidence="11">Monomer.</text>
</comment>
<keyword evidence="19" id="KW-0012">Acyltransferase</keyword>
<keyword evidence="6 11" id="KW-0479">Metal-binding</keyword>
<feature type="modified residue" description="Cysteine sulfenic acid (-SOH)" evidence="11">
    <location>
        <position position="623"/>
    </location>
</feature>
<keyword evidence="5 11" id="KW-0808">Transferase</keyword>
<organism evidence="19 20">
    <name type="scientific">Mycolicibacterium hodleri</name>
    <dbReference type="NCBI Taxonomy" id="49897"/>
    <lineage>
        <taxon>Bacteria</taxon>
        <taxon>Bacillati</taxon>
        <taxon>Actinomycetota</taxon>
        <taxon>Actinomycetes</taxon>
        <taxon>Mycobacteriales</taxon>
        <taxon>Mycobacteriaceae</taxon>
        <taxon>Mycolicibacterium</taxon>
    </lineage>
</organism>
<dbReference type="GO" id="GO:0006099">
    <property type="term" value="P:tricarboxylic acid cycle"/>
    <property type="evidence" value="ECO:0007669"/>
    <property type="project" value="UniProtKB-KW"/>
</dbReference>
<dbReference type="RefSeq" id="WP_142554907.1">
    <property type="nucleotide sequence ID" value="NZ_VIFX01000042.1"/>
</dbReference>
<evidence type="ECO:0000256" key="3">
    <source>
        <dbReference type="ARBA" id="ARBA00022490"/>
    </source>
</evidence>
<keyword evidence="7 11" id="KW-0460">Magnesium</keyword>
<dbReference type="GO" id="GO:0005829">
    <property type="term" value="C:cytosol"/>
    <property type="evidence" value="ECO:0007669"/>
    <property type="project" value="TreeGrafter"/>
</dbReference>
<comment type="cofactor">
    <cofactor evidence="1 11">
        <name>Mg(2+)</name>
        <dbReference type="ChEBI" id="CHEBI:18420"/>
    </cofactor>
</comment>
<comment type="caution">
    <text evidence="11">Lacks conserved residue(s) required for the propagation of feature annotation.</text>
</comment>
<evidence type="ECO:0000259" key="16">
    <source>
        <dbReference type="Pfam" id="PF20656"/>
    </source>
</evidence>
<dbReference type="EC" id="2.3.3.9" evidence="11 12"/>
<feature type="binding site" evidence="11">
    <location>
        <begin position="463"/>
        <end position="466"/>
    </location>
    <ligand>
        <name>glyoxylate</name>
        <dbReference type="ChEBI" id="CHEBI:36655"/>
    </ligand>
</feature>
<comment type="caution">
    <text evidence="19">The sequence shown here is derived from an EMBL/GenBank/DDBJ whole genome shotgun (WGS) entry which is preliminary data.</text>
</comment>
<dbReference type="GO" id="GO:0009436">
    <property type="term" value="P:glyoxylate catabolic process"/>
    <property type="evidence" value="ECO:0007669"/>
    <property type="project" value="TreeGrafter"/>
</dbReference>
<dbReference type="InterPro" id="IPR044856">
    <property type="entry name" value="Malate_synth_C_sf"/>
</dbReference>
<dbReference type="Gene3D" id="1.20.1220.12">
    <property type="entry name" value="Malate synthase, domain III"/>
    <property type="match status" value="1"/>
</dbReference>